<dbReference type="Gene3D" id="2.40.50.140">
    <property type="entry name" value="Nucleic acid-binding proteins"/>
    <property type="match status" value="1"/>
</dbReference>
<dbReference type="CDD" id="cd04481">
    <property type="entry name" value="RPA1_DBD_B_like"/>
    <property type="match status" value="1"/>
</dbReference>
<evidence type="ECO:0000313" key="1">
    <source>
        <dbReference type="EMBL" id="RYR40759.1"/>
    </source>
</evidence>
<gene>
    <name evidence="1" type="ORF">Ahy_A09g046489</name>
</gene>
<evidence type="ECO:0000313" key="2">
    <source>
        <dbReference type="Proteomes" id="UP000289738"/>
    </source>
</evidence>
<organism evidence="1 2">
    <name type="scientific">Arachis hypogaea</name>
    <name type="common">Peanut</name>
    <dbReference type="NCBI Taxonomy" id="3818"/>
    <lineage>
        <taxon>Eukaryota</taxon>
        <taxon>Viridiplantae</taxon>
        <taxon>Streptophyta</taxon>
        <taxon>Embryophyta</taxon>
        <taxon>Tracheophyta</taxon>
        <taxon>Spermatophyta</taxon>
        <taxon>Magnoliopsida</taxon>
        <taxon>eudicotyledons</taxon>
        <taxon>Gunneridae</taxon>
        <taxon>Pentapetalae</taxon>
        <taxon>rosids</taxon>
        <taxon>fabids</taxon>
        <taxon>Fabales</taxon>
        <taxon>Fabaceae</taxon>
        <taxon>Papilionoideae</taxon>
        <taxon>50 kb inversion clade</taxon>
        <taxon>dalbergioids sensu lato</taxon>
        <taxon>Dalbergieae</taxon>
        <taxon>Pterocarpus clade</taxon>
        <taxon>Arachis</taxon>
    </lineage>
</organism>
<protein>
    <recommendedName>
        <fullName evidence="3">DUF223 domain-containing protein</fullName>
    </recommendedName>
</protein>
<accession>A0A445BQ04</accession>
<dbReference type="AlphaFoldDB" id="A0A445BQ04"/>
<dbReference type="SUPFAM" id="SSF50249">
    <property type="entry name" value="Nucleic acid-binding proteins"/>
    <property type="match status" value="1"/>
</dbReference>
<dbReference type="Proteomes" id="UP000289738">
    <property type="component" value="Chromosome A09"/>
</dbReference>
<keyword evidence="2" id="KW-1185">Reference proteome</keyword>
<name>A0A445BQ04_ARAHY</name>
<evidence type="ECO:0008006" key="3">
    <source>
        <dbReference type="Google" id="ProtNLM"/>
    </source>
</evidence>
<sequence length="160" mass="18561">MYIIVLFFYSNVTGLLTSVREEKEYAKEGKIVKIIVLEFTLKDLTMCCALFGDYVNQVNHFLASVYVEQPVVVIKLAKVKFFRSQVGLQNVMYATQMLFNTDLFEVVEFKQSIIEQGVNGTQPLFIADEGKIVFLEDNFMRLTRRCTIEEFQHNNEIGIY</sequence>
<proteinExistence type="predicted"/>
<reference evidence="1 2" key="1">
    <citation type="submission" date="2019-01" db="EMBL/GenBank/DDBJ databases">
        <title>Sequencing of cultivated peanut Arachis hypogaea provides insights into genome evolution and oil improvement.</title>
        <authorList>
            <person name="Chen X."/>
        </authorList>
    </citation>
    <scope>NUCLEOTIDE SEQUENCE [LARGE SCALE GENOMIC DNA]</scope>
    <source>
        <strain evidence="2">cv. Fuhuasheng</strain>
        <tissue evidence="1">Leaves</tissue>
    </source>
</reference>
<dbReference type="InterPro" id="IPR012340">
    <property type="entry name" value="NA-bd_OB-fold"/>
</dbReference>
<comment type="caution">
    <text evidence="1">The sequence shown here is derived from an EMBL/GenBank/DDBJ whole genome shotgun (WGS) entry which is preliminary data.</text>
</comment>
<dbReference type="EMBL" id="SDMP01000009">
    <property type="protein sequence ID" value="RYR40759.1"/>
    <property type="molecule type" value="Genomic_DNA"/>
</dbReference>